<dbReference type="EMBL" id="MZZM01000006">
    <property type="protein sequence ID" value="ORJ63836.1"/>
    <property type="molecule type" value="Genomic_DNA"/>
</dbReference>
<proteinExistence type="predicted"/>
<dbReference type="AlphaFoldDB" id="A0A1X0YFD2"/>
<keyword evidence="2" id="KW-1185">Reference proteome</keyword>
<reference evidence="1 2" key="1">
    <citation type="submission" date="2017-03" db="EMBL/GenBank/DDBJ databases">
        <title>Genomic insights into Mycobacterium simiae human colonization.</title>
        <authorList>
            <person name="Steffani J.L."/>
            <person name="Brunck M.E."/>
            <person name="Cruz E."/>
            <person name="Montiel R."/>
            <person name="Barona F."/>
        </authorList>
    </citation>
    <scope>NUCLEOTIDE SEQUENCE [LARGE SCALE GENOMIC DNA]</scope>
    <source>
        <strain evidence="1 2">MsiGto</strain>
    </source>
</reference>
<evidence type="ECO:0000313" key="2">
    <source>
        <dbReference type="Proteomes" id="UP000193040"/>
    </source>
</evidence>
<organism evidence="1 2">
    <name type="scientific">Mycobacterium simiae</name>
    <name type="common">Mycobacterium habana</name>
    <dbReference type="NCBI Taxonomy" id="1784"/>
    <lineage>
        <taxon>Bacteria</taxon>
        <taxon>Bacillati</taxon>
        <taxon>Actinomycetota</taxon>
        <taxon>Actinomycetes</taxon>
        <taxon>Mycobacteriales</taxon>
        <taxon>Mycobacteriaceae</taxon>
        <taxon>Mycobacterium</taxon>
        <taxon>Mycobacterium simiae complex</taxon>
    </lineage>
</organism>
<protein>
    <submittedName>
        <fullName evidence="1">Uncharacterized protein</fullName>
    </submittedName>
</protein>
<gene>
    <name evidence="1" type="ORF">B5M45_04675</name>
</gene>
<dbReference type="RefSeq" id="WP_084948536.1">
    <property type="nucleotide sequence ID" value="NZ_MZZM01000006.1"/>
</dbReference>
<accession>A0A1X0YFD2</accession>
<comment type="caution">
    <text evidence="1">The sequence shown here is derived from an EMBL/GenBank/DDBJ whole genome shotgun (WGS) entry which is preliminary data.</text>
</comment>
<evidence type="ECO:0000313" key="1">
    <source>
        <dbReference type="EMBL" id="ORJ63836.1"/>
    </source>
</evidence>
<name>A0A1X0YFD2_MYCSI</name>
<dbReference type="Proteomes" id="UP000193040">
    <property type="component" value="Unassembled WGS sequence"/>
</dbReference>
<sequence length="275" mass="31093">MSTDPFGDDHARSDAMAEQMQAVIDVVGHWDSPGLYANAGARQKCLEVARAHHLAGTENLNFKTQDWDLISEDSSDILGLPQYDPNNPEHQAVPRLIFAKNPKAVRIFRGGVLDAIGPYLLSIARGSHWRCDWSGSHRIQPTMHTDTEGNRHVTFSRPYLVTKARGEFLLVFVVCTQCLEVLISRGSESFGFGPNNHDRELIDGKWLPIWRNPHKAWLPNGASPVQVTQWEGNEDKYPDQFYPAAYLINGIRFVIPHSTSGWREDDNRTYDNFPV</sequence>